<gene>
    <name evidence="1" type="ORF">BT96DRAFT_992479</name>
</gene>
<dbReference type="EMBL" id="ML769451">
    <property type="protein sequence ID" value="KAE9400924.1"/>
    <property type="molecule type" value="Genomic_DNA"/>
</dbReference>
<evidence type="ECO:0000313" key="1">
    <source>
        <dbReference type="EMBL" id="KAE9400924.1"/>
    </source>
</evidence>
<evidence type="ECO:0000313" key="2">
    <source>
        <dbReference type="Proteomes" id="UP000799118"/>
    </source>
</evidence>
<sequence length="135" mass="15400">MSKEVAQWKQSVIKITPPESGESLTHHIADRVNLDNYIRYGEWQSSLLLARSSTLSQIDDRKTYANVRATCHALNVIVEPLYFSQISIGHGRPPEASFLMLRELGELSRTSGNRPSILTKRLVINLNFLMRDARY</sequence>
<keyword evidence="2" id="KW-1185">Reference proteome</keyword>
<accession>A0A6A4HVJ3</accession>
<proteinExistence type="predicted"/>
<protein>
    <submittedName>
        <fullName evidence="1">Uncharacterized protein</fullName>
    </submittedName>
</protein>
<reference evidence="1" key="1">
    <citation type="journal article" date="2019" name="Environ. Microbiol.">
        <title>Fungal ecological strategies reflected in gene transcription - a case study of two litter decomposers.</title>
        <authorList>
            <person name="Barbi F."/>
            <person name="Kohler A."/>
            <person name="Barry K."/>
            <person name="Baskaran P."/>
            <person name="Daum C."/>
            <person name="Fauchery L."/>
            <person name="Ihrmark K."/>
            <person name="Kuo A."/>
            <person name="LaButti K."/>
            <person name="Lipzen A."/>
            <person name="Morin E."/>
            <person name="Grigoriev I.V."/>
            <person name="Henrissat B."/>
            <person name="Lindahl B."/>
            <person name="Martin F."/>
        </authorList>
    </citation>
    <scope>NUCLEOTIDE SEQUENCE</scope>
    <source>
        <strain evidence="1">JB14</strain>
    </source>
</reference>
<dbReference type="AlphaFoldDB" id="A0A6A4HVJ3"/>
<name>A0A6A4HVJ3_9AGAR</name>
<dbReference type="Proteomes" id="UP000799118">
    <property type="component" value="Unassembled WGS sequence"/>
</dbReference>
<organism evidence="1 2">
    <name type="scientific">Gymnopus androsaceus JB14</name>
    <dbReference type="NCBI Taxonomy" id="1447944"/>
    <lineage>
        <taxon>Eukaryota</taxon>
        <taxon>Fungi</taxon>
        <taxon>Dikarya</taxon>
        <taxon>Basidiomycota</taxon>
        <taxon>Agaricomycotina</taxon>
        <taxon>Agaricomycetes</taxon>
        <taxon>Agaricomycetidae</taxon>
        <taxon>Agaricales</taxon>
        <taxon>Marasmiineae</taxon>
        <taxon>Omphalotaceae</taxon>
        <taxon>Gymnopus</taxon>
    </lineage>
</organism>